<sequence>MYDVYDMGDAHFATITTTKSRSKPSPTSIPFIQLPPPIQSQPRFPPMHGKDASSTFTHAAYQNTQRAYQPCLKEAQGLYQALNMYHYTHPDEKLTPHCIRRLASYVVQAWEVDPSEASITEIAGLMHHLLSTTASKNDSNDDMDTILMEYAHKQQSSMPTPCPNLTLLVAIRYIDRLKKRYARIRGAFGCSYRLVVVAYMMAAKYIHRNLRLVIPIPTLVDEQQHMHYARLSTERSTLKQEQQPHRYSSSSSSPPTPPASPNGSCSSIDNSNNTTPPPPTSSLLSPPSSSSNNQSVTQQALRALRMEIEFLHFLQYDLTCSDPTSLVRWAHEDEECHPTPPSPCPSL</sequence>
<dbReference type="CDD" id="cd20557">
    <property type="entry name" value="CYCLIN_ScPCL1-like"/>
    <property type="match status" value="1"/>
</dbReference>
<dbReference type="Proteomes" id="UP000027586">
    <property type="component" value="Unassembled WGS sequence"/>
</dbReference>
<keyword evidence="3" id="KW-1185">Reference proteome</keyword>
<dbReference type="AlphaFoldDB" id="A0A068RTM6"/>
<feature type="region of interest" description="Disordered" evidence="1">
    <location>
        <begin position="232"/>
        <end position="298"/>
    </location>
</feature>
<name>A0A068RTM6_9FUNG</name>
<evidence type="ECO:0008006" key="4">
    <source>
        <dbReference type="Google" id="ProtNLM"/>
    </source>
</evidence>
<dbReference type="Gene3D" id="1.10.472.10">
    <property type="entry name" value="Cyclin-like"/>
    <property type="match status" value="1"/>
</dbReference>
<protein>
    <recommendedName>
        <fullName evidence="4">Cyclin N-terminal domain-containing protein</fullName>
    </recommendedName>
</protein>
<dbReference type="OrthoDB" id="244495at2759"/>
<organism evidence="2 3">
    <name type="scientific">Lichtheimia corymbifera JMRC:FSU:9682</name>
    <dbReference type="NCBI Taxonomy" id="1263082"/>
    <lineage>
        <taxon>Eukaryota</taxon>
        <taxon>Fungi</taxon>
        <taxon>Fungi incertae sedis</taxon>
        <taxon>Mucoromycota</taxon>
        <taxon>Mucoromycotina</taxon>
        <taxon>Mucoromycetes</taxon>
        <taxon>Mucorales</taxon>
        <taxon>Lichtheimiaceae</taxon>
        <taxon>Lichtheimia</taxon>
    </lineage>
</organism>
<feature type="compositionally biased region" description="Basic and acidic residues" evidence="1">
    <location>
        <begin position="232"/>
        <end position="244"/>
    </location>
</feature>
<gene>
    <name evidence="2" type="ORF">LCOR_04443.1</name>
</gene>
<dbReference type="VEuPathDB" id="FungiDB:LCOR_04443.1"/>
<dbReference type="STRING" id="1263082.A0A068RTM6"/>
<evidence type="ECO:0000313" key="2">
    <source>
        <dbReference type="EMBL" id="CDH53035.1"/>
    </source>
</evidence>
<accession>A0A068RTM6</accession>
<comment type="caution">
    <text evidence="2">The sequence shown here is derived from an EMBL/GenBank/DDBJ whole genome shotgun (WGS) entry which is preliminary data.</text>
</comment>
<evidence type="ECO:0000256" key="1">
    <source>
        <dbReference type="SAM" id="MobiDB-lite"/>
    </source>
</evidence>
<proteinExistence type="predicted"/>
<feature type="compositionally biased region" description="Low complexity" evidence="1">
    <location>
        <begin position="281"/>
        <end position="293"/>
    </location>
</feature>
<reference evidence="2" key="1">
    <citation type="submission" date="2013-08" db="EMBL/GenBank/DDBJ databases">
        <title>Gene expansion shapes genome architecture in the human pathogen Lichtheimia corymbifera: an evolutionary genomics analysis in the ancient terrestrial Mucorales (Mucoromycotina).</title>
        <authorList>
            <person name="Schwartze V.U."/>
            <person name="Winter S."/>
            <person name="Shelest E."/>
            <person name="Marcet-Houben M."/>
            <person name="Horn F."/>
            <person name="Wehner S."/>
            <person name="Hoffmann K."/>
            <person name="Riege K."/>
            <person name="Sammeth M."/>
            <person name="Nowrousian M."/>
            <person name="Valiante V."/>
            <person name="Linde J."/>
            <person name="Jacobsen I.D."/>
            <person name="Marz M."/>
            <person name="Brakhage A.A."/>
            <person name="Gabaldon T."/>
            <person name="Bocker S."/>
            <person name="Voigt K."/>
        </authorList>
    </citation>
    <scope>NUCLEOTIDE SEQUENCE [LARGE SCALE GENOMIC DNA]</scope>
    <source>
        <strain evidence="2">FSU 9682</strain>
    </source>
</reference>
<dbReference type="EMBL" id="CBTN010000015">
    <property type="protein sequence ID" value="CDH53035.1"/>
    <property type="molecule type" value="Genomic_DNA"/>
</dbReference>
<evidence type="ECO:0000313" key="3">
    <source>
        <dbReference type="Proteomes" id="UP000027586"/>
    </source>
</evidence>